<sequence length="369" mass="40793">MSLEFRADWPKQALCDARSGTCLEGEDQIIFEHDSEGLIRLHWMNPLPKPAWLQHGGYQCDMCLNPDIRLGYQHVTEDNARDHSKLLEQRTGYDLCAGCAAQHVAANQRKIKQWVHSVTFGWQSFRRFEDDQTDIRLYVRQAQNAAEIEVEGSGGLHCAVAVMSMEDELPKAWMSMGRKLAHVPQQAAAPTTLAVKFRCAKSGDEISLSGSQRGRLALTRQRSKSNACDEQQLHALQLAKSAAQEGLWHLSFPPLSEGASLTEPQLLEELRVLASRAGCVHNIPRKPSDEMELTRTASTSSDAERAESSFASHGSGTKGGFFEPLSSDVCAICLGSLGEQTWIRGAPLQTRNCNWNYTPGGKRKATCGQ</sequence>
<protein>
    <submittedName>
        <fullName evidence="2">Uncharacterized protein</fullName>
    </submittedName>
</protein>
<name>A0ABP0NYI7_9DINO</name>
<dbReference type="Proteomes" id="UP001642484">
    <property type="component" value="Unassembled WGS sequence"/>
</dbReference>
<reference evidence="2 3" key="1">
    <citation type="submission" date="2024-02" db="EMBL/GenBank/DDBJ databases">
        <authorList>
            <person name="Chen Y."/>
            <person name="Shah S."/>
            <person name="Dougan E. K."/>
            <person name="Thang M."/>
            <person name="Chan C."/>
        </authorList>
    </citation>
    <scope>NUCLEOTIDE SEQUENCE [LARGE SCALE GENOMIC DNA]</scope>
</reference>
<dbReference type="EMBL" id="CAXAMN010022375">
    <property type="protein sequence ID" value="CAK9068861.1"/>
    <property type="molecule type" value="Genomic_DNA"/>
</dbReference>
<feature type="non-terminal residue" evidence="2">
    <location>
        <position position="369"/>
    </location>
</feature>
<gene>
    <name evidence="2" type="ORF">CCMP2556_LOCUS33853</name>
</gene>
<evidence type="ECO:0000313" key="3">
    <source>
        <dbReference type="Proteomes" id="UP001642484"/>
    </source>
</evidence>
<comment type="caution">
    <text evidence="2">The sequence shown here is derived from an EMBL/GenBank/DDBJ whole genome shotgun (WGS) entry which is preliminary data.</text>
</comment>
<evidence type="ECO:0000313" key="2">
    <source>
        <dbReference type="EMBL" id="CAK9068861.1"/>
    </source>
</evidence>
<proteinExistence type="predicted"/>
<organism evidence="2 3">
    <name type="scientific">Durusdinium trenchii</name>
    <dbReference type="NCBI Taxonomy" id="1381693"/>
    <lineage>
        <taxon>Eukaryota</taxon>
        <taxon>Sar</taxon>
        <taxon>Alveolata</taxon>
        <taxon>Dinophyceae</taxon>
        <taxon>Suessiales</taxon>
        <taxon>Symbiodiniaceae</taxon>
        <taxon>Durusdinium</taxon>
    </lineage>
</organism>
<evidence type="ECO:0000256" key="1">
    <source>
        <dbReference type="SAM" id="MobiDB-lite"/>
    </source>
</evidence>
<accession>A0ABP0NYI7</accession>
<keyword evidence="3" id="KW-1185">Reference proteome</keyword>
<feature type="region of interest" description="Disordered" evidence="1">
    <location>
        <begin position="284"/>
        <end position="317"/>
    </location>
</feature>